<dbReference type="Proteomes" id="UP000821845">
    <property type="component" value="Chromosome 4"/>
</dbReference>
<reference evidence="1" key="1">
    <citation type="submission" date="2020-05" db="EMBL/GenBank/DDBJ databases">
        <title>Large-scale comparative analyses of tick genomes elucidate their genetic diversity and vector capacities.</title>
        <authorList>
            <person name="Jia N."/>
            <person name="Wang J."/>
            <person name="Shi W."/>
            <person name="Du L."/>
            <person name="Sun Y."/>
            <person name="Zhan W."/>
            <person name="Jiang J."/>
            <person name="Wang Q."/>
            <person name="Zhang B."/>
            <person name="Ji P."/>
            <person name="Sakyi L.B."/>
            <person name="Cui X."/>
            <person name="Yuan T."/>
            <person name="Jiang B."/>
            <person name="Yang W."/>
            <person name="Lam T.T.-Y."/>
            <person name="Chang Q."/>
            <person name="Ding S."/>
            <person name="Wang X."/>
            <person name="Zhu J."/>
            <person name="Ruan X."/>
            <person name="Zhao L."/>
            <person name="Wei J."/>
            <person name="Que T."/>
            <person name="Du C."/>
            <person name="Cheng J."/>
            <person name="Dai P."/>
            <person name="Han X."/>
            <person name="Huang E."/>
            <person name="Gao Y."/>
            <person name="Liu J."/>
            <person name="Shao H."/>
            <person name="Ye R."/>
            <person name="Li L."/>
            <person name="Wei W."/>
            <person name="Wang X."/>
            <person name="Wang C."/>
            <person name="Yang T."/>
            <person name="Huo Q."/>
            <person name="Li W."/>
            <person name="Guo W."/>
            <person name="Chen H."/>
            <person name="Zhou L."/>
            <person name="Ni X."/>
            <person name="Tian J."/>
            <person name="Zhou Y."/>
            <person name="Sheng Y."/>
            <person name="Liu T."/>
            <person name="Pan Y."/>
            <person name="Xia L."/>
            <person name="Li J."/>
            <person name="Zhao F."/>
            <person name="Cao W."/>
        </authorList>
    </citation>
    <scope>NUCLEOTIDE SEQUENCE</scope>
    <source>
        <strain evidence="1">Hyas-2018</strain>
    </source>
</reference>
<comment type="caution">
    <text evidence="1">The sequence shown here is derived from an EMBL/GenBank/DDBJ whole genome shotgun (WGS) entry which is preliminary data.</text>
</comment>
<organism evidence="1 2">
    <name type="scientific">Hyalomma asiaticum</name>
    <name type="common">Tick</name>
    <dbReference type="NCBI Taxonomy" id="266040"/>
    <lineage>
        <taxon>Eukaryota</taxon>
        <taxon>Metazoa</taxon>
        <taxon>Ecdysozoa</taxon>
        <taxon>Arthropoda</taxon>
        <taxon>Chelicerata</taxon>
        <taxon>Arachnida</taxon>
        <taxon>Acari</taxon>
        <taxon>Parasitiformes</taxon>
        <taxon>Ixodida</taxon>
        <taxon>Ixodoidea</taxon>
        <taxon>Ixodidae</taxon>
        <taxon>Hyalomminae</taxon>
        <taxon>Hyalomma</taxon>
    </lineage>
</organism>
<sequence length="220" mass="24744">MHHMREMLVREHELVSRENERLIKTLDALEKTSIHRPPEKKPPESAKLQARAKVPKNSPAANRTTESIKLSPTVRKIGRSLNDVGGSPPVERRNSWGTSGIPRLRHKLVTALAPKLRRTASNRVTPADASSQGTRWKEGQTSRRLSSSGSFRTPNVTAPPRPEKFSMVQRCQPLGRKRMAGNEEDPRSSCLEQLRTCVELKVHSTMTSSNKTNPTTRYRS</sequence>
<keyword evidence="2" id="KW-1185">Reference proteome</keyword>
<proteinExistence type="predicted"/>
<evidence type="ECO:0000313" key="2">
    <source>
        <dbReference type="Proteomes" id="UP000821845"/>
    </source>
</evidence>
<accession>A0ACB7SGH4</accession>
<gene>
    <name evidence="1" type="ORF">HPB50_018588</name>
</gene>
<dbReference type="EMBL" id="CM023484">
    <property type="protein sequence ID" value="KAH6933833.1"/>
    <property type="molecule type" value="Genomic_DNA"/>
</dbReference>
<protein>
    <submittedName>
        <fullName evidence="1">Uncharacterized protein</fullName>
    </submittedName>
</protein>
<name>A0ACB7SGH4_HYAAI</name>
<evidence type="ECO:0000313" key="1">
    <source>
        <dbReference type="EMBL" id="KAH6933833.1"/>
    </source>
</evidence>